<dbReference type="Pfam" id="PF12974">
    <property type="entry name" value="Phosphonate-bd"/>
    <property type="match status" value="1"/>
</dbReference>
<dbReference type="EMBL" id="LN890655">
    <property type="protein sequence ID" value="CUS04584.2"/>
    <property type="molecule type" value="Genomic_DNA"/>
</dbReference>
<dbReference type="PROSITE" id="PS51257">
    <property type="entry name" value="PROKAR_LIPOPROTEIN"/>
    <property type="match status" value="1"/>
</dbReference>
<name>A0A160T434_9CHLR</name>
<dbReference type="PANTHER" id="PTHR35841:SF1">
    <property type="entry name" value="PHOSPHONATES-BINDING PERIPLASMIC PROTEIN"/>
    <property type="match status" value="1"/>
</dbReference>
<evidence type="ECO:0000313" key="2">
    <source>
        <dbReference type="EMBL" id="CUS04584.2"/>
    </source>
</evidence>
<keyword evidence="3" id="KW-1185">Reference proteome</keyword>
<dbReference type="SUPFAM" id="SSF53850">
    <property type="entry name" value="Periplasmic binding protein-like II"/>
    <property type="match status" value="1"/>
</dbReference>
<dbReference type="Proteomes" id="UP000215027">
    <property type="component" value="Chromosome I"/>
</dbReference>
<sequence>MNRTYRFIVALWVIPAGLLAGGCRALDSGATADGRPPATAAIPTATVEPTPPPPTLPTPQPTRTVAVPPPAIATATVAPTVGPTATLPPLGAAERPIQLLFPPVAAGTIILQRAAPLVEALRAATGVEFAAGIADSEAALVELICAAPEDTIGFISAAAYTVAHEQCDARAGLVAARGDGLTWQMGMLVTQPGGPVALADLAGQSWAVADTHSLPVTLYFQAQLAAAGIEPGEIVAMPEETSALLALRGGEVDFTTATFVPPIMPLDQPWLPGETDPEVWRLLGVSPTRSPIGYVLVAGEPAAGGYRLRDARARLFDTTPDIFDVTRILAVSAPIPNETVVIGADLPPELAGDILAAMTQFAASGACDASLCSADLFGWTGLQPAEDSAYDPIRAIKDTLELETADLWAELD</sequence>
<evidence type="ECO:0008006" key="4">
    <source>
        <dbReference type="Google" id="ProtNLM"/>
    </source>
</evidence>
<proteinExistence type="predicted"/>
<dbReference type="KEGG" id="pbf:CFX0092_A2706"/>
<dbReference type="Gene3D" id="3.40.190.10">
    <property type="entry name" value="Periplasmic binding protein-like II"/>
    <property type="match status" value="2"/>
</dbReference>
<dbReference type="RefSeq" id="WP_095043901.1">
    <property type="nucleotide sequence ID" value="NZ_LN890655.1"/>
</dbReference>
<feature type="region of interest" description="Disordered" evidence="1">
    <location>
        <begin position="34"/>
        <end position="61"/>
    </location>
</feature>
<dbReference type="OrthoDB" id="225238at2"/>
<protein>
    <recommendedName>
        <fullName evidence="4">Phosphate/phosphite/phosphonate ABC transporter substrate-binding protein</fullName>
    </recommendedName>
</protein>
<reference evidence="2" key="1">
    <citation type="submission" date="2016-01" db="EMBL/GenBank/DDBJ databases">
        <authorList>
            <person name="Mcilroy J.S."/>
            <person name="Karst M S."/>
            <person name="Albertsen M."/>
        </authorList>
    </citation>
    <scope>NUCLEOTIDE SEQUENCE</scope>
    <source>
        <strain evidence="2">Cfx-K</strain>
    </source>
</reference>
<feature type="compositionally biased region" description="Low complexity" evidence="1">
    <location>
        <begin position="36"/>
        <end position="48"/>
    </location>
</feature>
<evidence type="ECO:0000256" key="1">
    <source>
        <dbReference type="SAM" id="MobiDB-lite"/>
    </source>
</evidence>
<organism evidence="2 3">
    <name type="scientific">Candidatus Promineifilum breve</name>
    <dbReference type="NCBI Taxonomy" id="1806508"/>
    <lineage>
        <taxon>Bacteria</taxon>
        <taxon>Bacillati</taxon>
        <taxon>Chloroflexota</taxon>
        <taxon>Ardenticatenia</taxon>
        <taxon>Candidatus Promineifilales</taxon>
        <taxon>Candidatus Promineifilaceae</taxon>
        <taxon>Candidatus Promineifilum</taxon>
    </lineage>
</organism>
<feature type="compositionally biased region" description="Pro residues" evidence="1">
    <location>
        <begin position="49"/>
        <end position="60"/>
    </location>
</feature>
<accession>A0A160T434</accession>
<dbReference type="AlphaFoldDB" id="A0A160T434"/>
<evidence type="ECO:0000313" key="3">
    <source>
        <dbReference type="Proteomes" id="UP000215027"/>
    </source>
</evidence>
<gene>
    <name evidence="2" type="ORF">CFX0092_A2706</name>
</gene>
<dbReference type="PANTHER" id="PTHR35841">
    <property type="entry name" value="PHOSPHONATES-BINDING PERIPLASMIC PROTEIN"/>
    <property type="match status" value="1"/>
</dbReference>